<accession>A0ABT8AD31</accession>
<dbReference type="InterPro" id="IPR008318">
    <property type="entry name" value="UCP030820"/>
</dbReference>
<organism evidence="1 2">
    <name type="scientific">Paeniroseomonas aquatica</name>
    <dbReference type="NCBI Taxonomy" id="373043"/>
    <lineage>
        <taxon>Bacteria</taxon>
        <taxon>Pseudomonadati</taxon>
        <taxon>Pseudomonadota</taxon>
        <taxon>Alphaproteobacteria</taxon>
        <taxon>Acetobacterales</taxon>
        <taxon>Acetobacteraceae</taxon>
        <taxon>Paeniroseomonas</taxon>
    </lineage>
</organism>
<dbReference type="Pfam" id="PF06073">
    <property type="entry name" value="DUF934"/>
    <property type="match status" value="1"/>
</dbReference>
<sequence>MPLLEDGRLRPDPWASVDDDVPLPDGPVILGLEQLRREAPALARRNAPIGLALPPETAPAEVAPLLGLLSLVALRLPKAKDGRAFTQARALREYHGFTGEIRATGHVIPDHYAMLLRCGVSTVEVPEGADPAVWDACRRVVDIGYQAALSADAPLSLLRRRLRVA</sequence>
<evidence type="ECO:0000313" key="2">
    <source>
        <dbReference type="Proteomes" id="UP001529369"/>
    </source>
</evidence>
<dbReference type="EMBL" id="JAUFPN010000190">
    <property type="protein sequence ID" value="MDN3567254.1"/>
    <property type="molecule type" value="Genomic_DNA"/>
</dbReference>
<proteinExistence type="predicted"/>
<evidence type="ECO:0000313" key="1">
    <source>
        <dbReference type="EMBL" id="MDN3567254.1"/>
    </source>
</evidence>
<dbReference type="Proteomes" id="UP001529369">
    <property type="component" value="Unassembled WGS sequence"/>
</dbReference>
<comment type="caution">
    <text evidence="1">The sequence shown here is derived from an EMBL/GenBank/DDBJ whole genome shotgun (WGS) entry which is preliminary data.</text>
</comment>
<gene>
    <name evidence="1" type="ORF">QWZ14_22980</name>
</gene>
<protein>
    <submittedName>
        <fullName evidence="1">DUF934 domain-containing protein</fullName>
    </submittedName>
</protein>
<reference evidence="2" key="1">
    <citation type="journal article" date="2019" name="Int. J. Syst. Evol. Microbiol.">
        <title>The Global Catalogue of Microorganisms (GCM) 10K type strain sequencing project: providing services to taxonomists for standard genome sequencing and annotation.</title>
        <authorList>
            <consortium name="The Broad Institute Genomics Platform"/>
            <consortium name="The Broad Institute Genome Sequencing Center for Infectious Disease"/>
            <person name="Wu L."/>
            <person name="Ma J."/>
        </authorList>
    </citation>
    <scope>NUCLEOTIDE SEQUENCE [LARGE SCALE GENOMIC DNA]</scope>
    <source>
        <strain evidence="2">CECT 7131</strain>
    </source>
</reference>
<dbReference type="RefSeq" id="WP_290319275.1">
    <property type="nucleotide sequence ID" value="NZ_JAUFPN010000190.1"/>
</dbReference>
<name>A0ABT8AD31_9PROT</name>
<keyword evidence="2" id="KW-1185">Reference proteome</keyword>